<proteinExistence type="predicted"/>
<organism evidence="2 3">
    <name type="scientific">Penaeus monodon nudivirus</name>
    <dbReference type="NCBI Taxonomy" id="1529056"/>
    <lineage>
        <taxon>Viruses</taxon>
        <taxon>Viruses incertae sedis</taxon>
        <taxon>Naldaviricetes</taxon>
        <taxon>Lefavirales</taxon>
        <taxon>Nudiviridae</taxon>
        <taxon>Gammanudivirus</taxon>
        <taxon>Gammanudivirus pemonodonis</taxon>
    </lineage>
</organism>
<keyword evidence="3" id="KW-1185">Reference proteome</keyword>
<reference evidence="2 3" key="1">
    <citation type="journal article" date="2014" name="BMC Genomics">
        <title>The genome and occlusion bodies of marine Penaeus monodon nudivirus (PmNV, also known as MBV and PemoNPV) suggest that it should be assigned to a new nudivirus genus that is distinct from the terrestrial nudiviruses.</title>
        <authorList>
            <person name="Yang Y.T."/>
            <person name="Lee D.Y."/>
            <person name="Wang Y."/>
            <person name="Hu J.M."/>
            <person name="Li W.H."/>
            <person name="Leu J.H."/>
            <person name="Chang G.D."/>
            <person name="Ke H.M."/>
            <person name="Kang S.T."/>
            <person name="Lin S.S."/>
            <person name="Kou G.H."/>
            <person name="Lo C.F."/>
        </authorList>
    </citation>
    <scope>NUCLEOTIDE SEQUENCE [LARGE SCALE GENOMIC DNA]</scope>
    <source>
        <strain evidence="2">Indonesia</strain>
    </source>
</reference>
<evidence type="ECO:0000313" key="3">
    <source>
        <dbReference type="Proteomes" id="UP000203413"/>
    </source>
</evidence>
<evidence type="ECO:0000313" key="2">
    <source>
        <dbReference type="EMBL" id="AII15872.1"/>
    </source>
</evidence>
<name>A0A076FCC0_9VIRU</name>
<gene>
    <name evidence="2" type="ORF">PmNV_084</name>
</gene>
<dbReference type="GeneID" id="20098390"/>
<evidence type="ECO:0000256" key="1">
    <source>
        <dbReference type="SAM" id="MobiDB-lite"/>
    </source>
</evidence>
<dbReference type="Proteomes" id="UP000203413">
    <property type="component" value="Segment"/>
</dbReference>
<feature type="region of interest" description="Disordered" evidence="1">
    <location>
        <begin position="299"/>
        <end position="322"/>
    </location>
</feature>
<dbReference type="RefSeq" id="YP_009051922.1">
    <property type="nucleotide sequence ID" value="NC_024692.1"/>
</dbReference>
<feature type="compositionally biased region" description="Polar residues" evidence="1">
    <location>
        <begin position="307"/>
        <end position="316"/>
    </location>
</feature>
<dbReference type="KEGG" id="vg:20098390"/>
<sequence length="520" mass="59147">MPDKQSIIEATNQTIKDATVSLEAASRNTHQLSYQLLKLIKNFKEREKSIEATYNASIAEDISNNKLRKEYKEVMDNSQIGTDAYNTAKDGLSQLAPSSNNDKIYLNITTVSALIKKTDKLLDTFYKSFSEDKSAVDTLDYEIRERLVKLTQYINSYQIKPEENTVMGAIKLNNSATLIQSKINSINNLVGNFNFYMNLFNNMIIGLRQGVINYRNTSTKKAIFLNIDEHFSNLQDLTNIRTIDNGYEELIMEYILSNTLTPLDIQSPIINDTQIDTKPFEEPSAKNQFVYTWNVGPMPDTDGATAGPNTDGTRPNTGGDDLDKVNANAKIQLTPDMWNSPTYIYPIFLRYLELIADFKGDISINVSDTLKPNFTVNIIVSDPNSPANFAIIVNKDNILHIFKYQNNNMLMSKIIEPFTYYNINTELYEYNITPTFEELTVALYVFLVQFDKNLVHYTGNNVYSTVRSSLVSRIVYNDFLTYEEFRQNANISIVKGSISDVINHLRASEPGQPANKKRKN</sequence>
<dbReference type="EMBL" id="KJ184318">
    <property type="protein sequence ID" value="AII15872.1"/>
    <property type="molecule type" value="Genomic_DNA"/>
</dbReference>
<accession>A0A076FCC0</accession>
<protein>
    <submittedName>
        <fullName evidence="2">Uncharacterized protein</fullName>
    </submittedName>
</protein>